<dbReference type="SUPFAM" id="SSF53756">
    <property type="entry name" value="UDP-Glycosyltransferase/glycogen phosphorylase"/>
    <property type="match status" value="1"/>
</dbReference>
<dbReference type="PANTHER" id="PTHR45947">
    <property type="entry name" value="SULFOQUINOVOSYL TRANSFERASE SQD2"/>
    <property type="match status" value="1"/>
</dbReference>
<dbReference type="Proteomes" id="UP000222054">
    <property type="component" value="Unassembled WGS sequence"/>
</dbReference>
<proteinExistence type="inferred from homology"/>
<dbReference type="Gene3D" id="3.40.50.2000">
    <property type="entry name" value="Glycogen Phosphorylase B"/>
    <property type="match status" value="2"/>
</dbReference>
<evidence type="ECO:0000313" key="4">
    <source>
        <dbReference type="EMBL" id="PGM89981.1"/>
    </source>
</evidence>
<sequence>MTQRMVYVLKIVQFITKMDEMGGAQVHVKHLSMYLKKLGHEVTLLSGSETPIFSELQQSGVIYRKVPHLIRDIHVLKDIKALMEMKRILKEIQPDLLAVHSSKAGLLGRLAGWSLGIPTIFTAHGWAFTEGVPHKKRIFYSLLEKMAGIVSTGIITVSHYDYQLAIQKKIIALEKIKVIHNGVPDSTKLQQVSSNNKQIQLIMIARFSEPKDHRSLVDVLSTLETKDWNICFVGEGPLKKEIELEVKKRNLSNQVIFLGNRDDIPEMLARSQIFILTSDWEGLPLSVIEAMCSGLPVIASNVGGLEELVQDGKTGFLIEKGNKKMLREKITLLMENSELREQMGLSGRKSYIENFTFEKMVNETLAFYQTIINQKQN</sequence>
<accession>A0A2B9DSA2</accession>
<dbReference type="EMBL" id="NUHO01000098">
    <property type="protein sequence ID" value="PGM89981.1"/>
    <property type="molecule type" value="Genomic_DNA"/>
</dbReference>
<evidence type="ECO:0000256" key="1">
    <source>
        <dbReference type="ARBA" id="ARBA00009481"/>
    </source>
</evidence>
<dbReference type="InterPro" id="IPR050194">
    <property type="entry name" value="Glycosyltransferase_grp1"/>
</dbReference>
<gene>
    <name evidence="4" type="ORF">CN958_22810</name>
</gene>
<name>A0A2B9DSA2_BACCE</name>
<evidence type="ECO:0000259" key="3">
    <source>
        <dbReference type="Pfam" id="PF13439"/>
    </source>
</evidence>
<dbReference type="Pfam" id="PF13439">
    <property type="entry name" value="Glyco_transf_4"/>
    <property type="match status" value="1"/>
</dbReference>
<feature type="domain" description="Glycosyltransferase subfamily 4-like N-terminal" evidence="3">
    <location>
        <begin position="21"/>
        <end position="184"/>
    </location>
</feature>
<dbReference type="CDD" id="cd03808">
    <property type="entry name" value="GT4_CapM-like"/>
    <property type="match status" value="1"/>
</dbReference>
<comment type="caution">
    <text evidence="4">The sequence shown here is derived from an EMBL/GenBank/DDBJ whole genome shotgun (WGS) entry which is preliminary data.</text>
</comment>
<dbReference type="InterPro" id="IPR028098">
    <property type="entry name" value="Glyco_trans_4-like_N"/>
</dbReference>
<dbReference type="AlphaFoldDB" id="A0A2B9DSA2"/>
<dbReference type="PANTHER" id="PTHR45947:SF3">
    <property type="entry name" value="SULFOQUINOVOSYL TRANSFERASE SQD2"/>
    <property type="match status" value="1"/>
</dbReference>
<evidence type="ECO:0000259" key="2">
    <source>
        <dbReference type="Pfam" id="PF00534"/>
    </source>
</evidence>
<evidence type="ECO:0008006" key="6">
    <source>
        <dbReference type="Google" id="ProtNLM"/>
    </source>
</evidence>
<reference evidence="4 5" key="1">
    <citation type="submission" date="2017-09" db="EMBL/GenBank/DDBJ databases">
        <title>Large-scale bioinformatics analysis of Bacillus genomes uncovers conserved roles of natural products in bacterial physiology.</title>
        <authorList>
            <consortium name="Agbiome Team Llc"/>
            <person name="Bleich R.M."/>
            <person name="Grubbs K.J."/>
            <person name="Santa Maria K.C."/>
            <person name="Allen S.E."/>
            <person name="Farag S."/>
            <person name="Shank E.A."/>
            <person name="Bowers A."/>
        </authorList>
    </citation>
    <scope>NUCLEOTIDE SEQUENCE [LARGE SCALE GENOMIC DNA]</scope>
    <source>
        <strain evidence="4 5">AFS053130</strain>
    </source>
</reference>
<organism evidence="4 5">
    <name type="scientific">Bacillus cereus</name>
    <dbReference type="NCBI Taxonomy" id="1396"/>
    <lineage>
        <taxon>Bacteria</taxon>
        <taxon>Bacillati</taxon>
        <taxon>Bacillota</taxon>
        <taxon>Bacilli</taxon>
        <taxon>Bacillales</taxon>
        <taxon>Bacillaceae</taxon>
        <taxon>Bacillus</taxon>
        <taxon>Bacillus cereus group</taxon>
    </lineage>
</organism>
<comment type="similarity">
    <text evidence="1">Belongs to the glycosyltransferase group 1 family. Glycosyltransferase 4 subfamily.</text>
</comment>
<feature type="domain" description="Glycosyl transferase family 1" evidence="2">
    <location>
        <begin position="190"/>
        <end position="349"/>
    </location>
</feature>
<evidence type="ECO:0000313" key="5">
    <source>
        <dbReference type="Proteomes" id="UP000222054"/>
    </source>
</evidence>
<dbReference type="InterPro" id="IPR001296">
    <property type="entry name" value="Glyco_trans_1"/>
</dbReference>
<protein>
    <recommendedName>
        <fullName evidence="6">Glycosyltransferase family 1 protein</fullName>
    </recommendedName>
</protein>
<dbReference type="Pfam" id="PF00534">
    <property type="entry name" value="Glycos_transf_1"/>
    <property type="match status" value="1"/>
</dbReference>
<dbReference type="GO" id="GO:0016757">
    <property type="term" value="F:glycosyltransferase activity"/>
    <property type="evidence" value="ECO:0007669"/>
    <property type="project" value="InterPro"/>
</dbReference>